<dbReference type="OrthoDB" id="371836at2157"/>
<dbReference type="InterPro" id="IPR036388">
    <property type="entry name" value="WH-like_DNA-bd_sf"/>
</dbReference>
<keyword evidence="3 6" id="KW-0689">Ribosomal protein</keyword>
<evidence type="ECO:0000313" key="8">
    <source>
        <dbReference type="Proteomes" id="UP000027981"/>
    </source>
</evidence>
<dbReference type="SMART" id="SM01413">
    <property type="entry name" value="Ribosomal_S19e"/>
    <property type="match status" value="1"/>
</dbReference>
<dbReference type="GeneID" id="24842067"/>
<dbReference type="Gene3D" id="1.10.10.10">
    <property type="entry name" value="Winged helix-like DNA-binding domain superfamily/Winged helix DNA-binding domain"/>
    <property type="match status" value="1"/>
</dbReference>
<name>A0A075LSR5_9EURY</name>
<evidence type="ECO:0000256" key="6">
    <source>
        <dbReference type="HAMAP-Rule" id="MF_01474"/>
    </source>
</evidence>
<dbReference type="PANTHER" id="PTHR11710:SF0">
    <property type="entry name" value="40S RIBOSOMAL PROTEIN S19"/>
    <property type="match status" value="1"/>
</dbReference>
<dbReference type="GO" id="GO:0000028">
    <property type="term" value="P:ribosomal small subunit assembly"/>
    <property type="evidence" value="ECO:0007669"/>
    <property type="project" value="TreeGrafter"/>
</dbReference>
<proteinExistence type="inferred from homology"/>
<dbReference type="PANTHER" id="PTHR11710">
    <property type="entry name" value="40S RIBOSOMAL PROTEIN S19"/>
    <property type="match status" value="1"/>
</dbReference>
<evidence type="ECO:0000256" key="4">
    <source>
        <dbReference type="ARBA" id="ARBA00023274"/>
    </source>
</evidence>
<dbReference type="InterPro" id="IPR027548">
    <property type="entry name" value="Ribosomal_eS19_archaeal"/>
</dbReference>
<gene>
    <name evidence="6" type="primary">rps19e</name>
    <name evidence="7" type="ORF">PAP_04715</name>
</gene>
<dbReference type="GO" id="GO:0003735">
    <property type="term" value="F:structural constituent of ribosome"/>
    <property type="evidence" value="ECO:0007669"/>
    <property type="project" value="InterPro"/>
</dbReference>
<evidence type="ECO:0000313" key="7">
    <source>
        <dbReference type="EMBL" id="AIF69354.1"/>
    </source>
</evidence>
<keyword evidence="8" id="KW-1185">Reference proteome</keyword>
<dbReference type="KEGG" id="ppac:PAP_04715"/>
<dbReference type="FunFam" id="1.10.10.10:FF:000449">
    <property type="entry name" value="30S ribosomal protein S19e"/>
    <property type="match status" value="1"/>
</dbReference>
<dbReference type="HOGENOM" id="CLU_108559_1_0_2"/>
<dbReference type="InterPro" id="IPR018277">
    <property type="entry name" value="Ribosomal_eS19_CS"/>
</dbReference>
<dbReference type="EMBL" id="CP006019">
    <property type="protein sequence ID" value="AIF69354.1"/>
    <property type="molecule type" value="Genomic_DNA"/>
</dbReference>
<dbReference type="AlphaFoldDB" id="A0A075LSR5"/>
<dbReference type="RefSeq" id="WP_048164918.1">
    <property type="nucleotide sequence ID" value="NZ_CP006019.1"/>
</dbReference>
<evidence type="ECO:0000256" key="3">
    <source>
        <dbReference type="ARBA" id="ARBA00022980"/>
    </source>
</evidence>
<evidence type="ECO:0000256" key="5">
    <source>
        <dbReference type="ARBA" id="ARBA00035143"/>
    </source>
</evidence>
<dbReference type="SUPFAM" id="SSF46785">
    <property type="entry name" value="Winged helix' DNA-binding domain"/>
    <property type="match status" value="1"/>
</dbReference>
<dbReference type="GO" id="GO:0006412">
    <property type="term" value="P:translation"/>
    <property type="evidence" value="ECO:0007669"/>
    <property type="project" value="UniProtKB-UniRule"/>
</dbReference>
<sequence>MATVYDVPGDLLVEKAAQKLKEVEAIKPPEWAPFVKTGIHKERLPEQDDWWYYRVASVFRKVYVDGPVGIERLRTWYGGKKNRGHAPERFYKASGSVIRKALQQLEAAGFIKKVPGEGRVVTPQGQSFLDKVATELKKELEEVIPELKKY</sequence>
<dbReference type="InterPro" id="IPR001266">
    <property type="entry name" value="Ribosomal_eS19"/>
</dbReference>
<comment type="similarity">
    <text evidence="1 6">Belongs to the eukaryotic ribosomal protein eS19 family.</text>
</comment>
<dbReference type="Pfam" id="PF01090">
    <property type="entry name" value="Ribosomal_S19e"/>
    <property type="match status" value="1"/>
</dbReference>
<evidence type="ECO:0000256" key="2">
    <source>
        <dbReference type="ARBA" id="ARBA00011458"/>
    </source>
</evidence>
<keyword evidence="4 6" id="KW-0687">Ribonucleoprotein</keyword>
<dbReference type="eggNOG" id="arCOG01344">
    <property type="taxonomic scope" value="Archaea"/>
</dbReference>
<reference evidence="7 8" key="2">
    <citation type="journal article" date="2015" name="Genome Announc.">
        <title>Complete Genome Sequence of Hyperthermophilic Piezophilic Archaeon Palaeococcus pacificus DY20341T, Isolated from Deep-Sea Hydrothermal Sediments.</title>
        <authorList>
            <person name="Zeng X."/>
            <person name="Jebbar M."/>
            <person name="Shao Z."/>
        </authorList>
    </citation>
    <scope>NUCLEOTIDE SEQUENCE [LARGE SCALE GENOMIC DNA]</scope>
    <source>
        <strain evidence="7 8">DY20341</strain>
    </source>
</reference>
<accession>A0A075LSR5</accession>
<dbReference type="GO" id="GO:0022627">
    <property type="term" value="C:cytosolic small ribosomal subunit"/>
    <property type="evidence" value="ECO:0007669"/>
    <property type="project" value="TreeGrafter"/>
</dbReference>
<comment type="function">
    <text evidence="6">May be involved in maturation of the 30S ribosomal subunit.</text>
</comment>
<comment type="subunit">
    <text evidence="2 6">Part of the 30S ribosomal subunit.</text>
</comment>
<reference evidence="8" key="1">
    <citation type="submission" date="2013-06" db="EMBL/GenBank/DDBJ databases">
        <title>Complete Genome Sequence of Hyperthermophilic Palaeococcus pacificus DY20341T, Isolated from a Deep-Sea Hydrothermal Sediments.</title>
        <authorList>
            <person name="Zeng X."/>
            <person name="Shao Z."/>
        </authorList>
    </citation>
    <scope>NUCLEOTIDE SEQUENCE [LARGE SCALE GENOMIC DNA]</scope>
    <source>
        <strain evidence="8">DY20341</strain>
    </source>
</reference>
<protein>
    <recommendedName>
        <fullName evidence="5 6">Small ribosomal subunit protein eS19</fullName>
    </recommendedName>
</protein>
<dbReference type="STRING" id="1343739.PAP_04715"/>
<dbReference type="Proteomes" id="UP000027981">
    <property type="component" value="Chromosome"/>
</dbReference>
<dbReference type="HAMAP" id="MF_01474">
    <property type="entry name" value="Ribosomal_eS19"/>
    <property type="match status" value="1"/>
</dbReference>
<organism evidence="7 8">
    <name type="scientific">Palaeococcus pacificus DY20341</name>
    <dbReference type="NCBI Taxonomy" id="1343739"/>
    <lineage>
        <taxon>Archaea</taxon>
        <taxon>Methanobacteriati</taxon>
        <taxon>Methanobacteriota</taxon>
        <taxon>Thermococci</taxon>
        <taxon>Thermococcales</taxon>
        <taxon>Thermococcaceae</taxon>
        <taxon>Palaeococcus</taxon>
    </lineage>
</organism>
<evidence type="ECO:0000256" key="1">
    <source>
        <dbReference type="ARBA" id="ARBA00010014"/>
    </source>
</evidence>
<dbReference type="PROSITE" id="PS00628">
    <property type="entry name" value="RIBOSOMAL_S19E"/>
    <property type="match status" value="1"/>
</dbReference>
<dbReference type="GO" id="GO:0003723">
    <property type="term" value="F:RNA binding"/>
    <property type="evidence" value="ECO:0007669"/>
    <property type="project" value="TreeGrafter"/>
</dbReference>
<dbReference type="NCBIfam" id="NF006811">
    <property type="entry name" value="PRK09333.1"/>
    <property type="match status" value="1"/>
</dbReference>
<dbReference type="InterPro" id="IPR036390">
    <property type="entry name" value="WH_DNA-bd_sf"/>
</dbReference>